<protein>
    <submittedName>
        <fullName evidence="1">DNA methyltransferase</fullName>
    </submittedName>
</protein>
<dbReference type="GO" id="GO:0003677">
    <property type="term" value="F:DNA binding"/>
    <property type="evidence" value="ECO:0007669"/>
    <property type="project" value="InterPro"/>
</dbReference>
<dbReference type="GO" id="GO:0032259">
    <property type="term" value="P:methylation"/>
    <property type="evidence" value="ECO:0007669"/>
    <property type="project" value="UniProtKB-KW"/>
</dbReference>
<evidence type="ECO:0000313" key="2">
    <source>
        <dbReference type="Proteomes" id="UP000515430"/>
    </source>
</evidence>
<evidence type="ECO:0000313" key="1">
    <source>
        <dbReference type="EMBL" id="QMV29954.1"/>
    </source>
</evidence>
<proteinExistence type="predicted"/>
<dbReference type="GeneID" id="62682474"/>
<dbReference type="EMBL" id="MT675124">
    <property type="protein sequence ID" value="QMV29954.1"/>
    <property type="molecule type" value="Genomic_DNA"/>
</dbReference>
<reference evidence="2" key="1">
    <citation type="submission" date="2020-06" db="EMBL/GenBank/DDBJ databases">
        <title>Complete genome sequences of Providencia rettgeri bacteriophages PibeRecoleta, Stilesk and PatoteraRojo.</title>
        <authorList>
            <person name="Batinovic S."/>
            <person name="Chan H.T."/>
            <person name="Stiles J."/>
            <person name="Petrovski S."/>
        </authorList>
    </citation>
    <scope>NUCLEOTIDE SEQUENCE [LARGE SCALE GENOMIC DNA]</scope>
</reference>
<dbReference type="Pfam" id="PF05869">
    <property type="entry name" value="Dam"/>
    <property type="match status" value="1"/>
</dbReference>
<dbReference type="Proteomes" id="UP000515430">
    <property type="component" value="Segment"/>
</dbReference>
<keyword evidence="2" id="KW-1185">Reference proteome</keyword>
<dbReference type="NCBIfam" id="TIGR01712">
    <property type="entry name" value="phage_N6A_met"/>
    <property type="match status" value="1"/>
</dbReference>
<dbReference type="GO" id="GO:0009007">
    <property type="term" value="F:site-specific DNA-methyltransferase (adenine-specific) activity"/>
    <property type="evidence" value="ECO:0007669"/>
    <property type="project" value="InterPro"/>
</dbReference>
<keyword evidence="1" id="KW-0489">Methyltransferase</keyword>
<dbReference type="KEGG" id="vg:62682474"/>
<keyword evidence="1" id="KW-0808">Transferase</keyword>
<name>A0A7G5B0Y1_9CAUD</name>
<sequence length="234" mass="26473">MSQYVEELNRLKERETHLAKEIKDQWRTPEWLFQAINSLYGPIVLDLFTDGQNSKCPRFYTAEDNALAQPWAKRLAEIQLDLLGQPGFDDLYSIQGKAFANPPYSIARVGEQPLTGMSHIMDKAAEERANGASTVFLTKTATADGWWPNETATLIIHIKGRIGFETPTWFNADEKSSKVTSAGFGASIILFDADYDGQYPDEYITREELMAIGMPLASVTQAERDEWIKLWDEI</sequence>
<organism evidence="1 2">
    <name type="scientific">Providencia phage vB_PreS-PibeRecoleta</name>
    <dbReference type="NCBI Taxonomy" id="2761109"/>
    <lineage>
        <taxon>Viruses</taxon>
        <taxon>Duplodnaviria</taxon>
        <taxon>Heunggongvirae</taxon>
        <taxon>Uroviricota</taxon>
        <taxon>Caudoviricetes</taxon>
        <taxon>Casjensviridae</taxon>
        <taxon>Redjacvirus</taxon>
        <taxon>Redjacvirus piberecoleta</taxon>
    </lineage>
</organism>
<dbReference type="RefSeq" id="YP_009999840.1">
    <property type="nucleotide sequence ID" value="NC_053009.1"/>
</dbReference>
<dbReference type="GO" id="GO:0009307">
    <property type="term" value="P:DNA restriction-modification system"/>
    <property type="evidence" value="ECO:0007669"/>
    <property type="project" value="InterPro"/>
</dbReference>
<accession>A0A7G5B0Y1</accession>
<dbReference type="InterPro" id="IPR008593">
    <property type="entry name" value="Dam_MeTrfase"/>
</dbReference>